<dbReference type="InterPro" id="IPR000281">
    <property type="entry name" value="HTH_RpiR"/>
</dbReference>
<gene>
    <name evidence="6" type="primary">glvR_1</name>
    <name evidence="6" type="ORF">TPELB_26220</name>
</gene>
<keyword evidence="1" id="KW-0805">Transcription regulation</keyword>
<evidence type="ECO:0000256" key="1">
    <source>
        <dbReference type="ARBA" id="ARBA00023015"/>
    </source>
</evidence>
<evidence type="ECO:0000313" key="7">
    <source>
        <dbReference type="Proteomes" id="UP001477947"/>
    </source>
</evidence>
<dbReference type="EMBL" id="CP154622">
    <property type="protein sequence ID" value="XAM42309.1"/>
    <property type="molecule type" value="Genomic_DNA"/>
</dbReference>
<dbReference type="InterPro" id="IPR009057">
    <property type="entry name" value="Homeodomain-like_sf"/>
</dbReference>
<dbReference type="InterPro" id="IPR035472">
    <property type="entry name" value="RpiR-like_SIS"/>
</dbReference>
<proteinExistence type="predicted"/>
<dbReference type="InterPro" id="IPR046348">
    <property type="entry name" value="SIS_dom_sf"/>
</dbReference>
<feature type="domain" description="SIS" evidence="5">
    <location>
        <begin position="111"/>
        <end position="254"/>
    </location>
</feature>
<protein>
    <submittedName>
        <fullName evidence="6">HTH-type transcriptional regulator GlvR</fullName>
    </submittedName>
</protein>
<dbReference type="CDD" id="cd05013">
    <property type="entry name" value="SIS_RpiR"/>
    <property type="match status" value="1"/>
</dbReference>
<dbReference type="Gene3D" id="3.40.50.10490">
    <property type="entry name" value="Glucose-6-phosphate isomerase like protein, domain 1"/>
    <property type="match status" value="1"/>
</dbReference>
<feature type="domain" description="HTH rpiR-type" evidence="4">
    <location>
        <begin position="3"/>
        <end position="79"/>
    </location>
</feature>
<evidence type="ECO:0000259" key="4">
    <source>
        <dbReference type="PROSITE" id="PS51071"/>
    </source>
</evidence>
<reference evidence="6 7" key="1">
    <citation type="submission" date="2024-04" db="EMBL/GenBank/DDBJ databases">
        <title>Isolation and characterization of novel acetogenic strains of the genera Terrisporobacter and Acetoanaerobium.</title>
        <authorList>
            <person name="Boeer T."/>
            <person name="Schueler M.A."/>
            <person name="Lueschen A."/>
            <person name="Eysell L."/>
            <person name="Droege J."/>
            <person name="Heinemann M."/>
            <person name="Engelhardt L."/>
            <person name="Basen M."/>
            <person name="Daniel R."/>
        </authorList>
    </citation>
    <scope>NUCLEOTIDE SEQUENCE [LARGE SCALE GENOMIC DNA]</scope>
    <source>
        <strain evidence="6 7">ELB</strain>
    </source>
</reference>
<evidence type="ECO:0000256" key="3">
    <source>
        <dbReference type="ARBA" id="ARBA00023163"/>
    </source>
</evidence>
<dbReference type="Gene3D" id="1.10.10.10">
    <property type="entry name" value="Winged helix-like DNA-binding domain superfamily/Winged helix DNA-binding domain"/>
    <property type="match status" value="1"/>
</dbReference>
<name>A0ABZ3FH74_9FIRM</name>
<organism evidence="6 7">
    <name type="scientific">Terrisporobacter petrolearius</name>
    <dbReference type="NCBI Taxonomy" id="1460447"/>
    <lineage>
        <taxon>Bacteria</taxon>
        <taxon>Bacillati</taxon>
        <taxon>Bacillota</taxon>
        <taxon>Clostridia</taxon>
        <taxon>Peptostreptococcales</taxon>
        <taxon>Peptostreptococcaceae</taxon>
        <taxon>Terrisporobacter</taxon>
    </lineage>
</organism>
<evidence type="ECO:0000313" key="6">
    <source>
        <dbReference type="EMBL" id="XAM42309.1"/>
    </source>
</evidence>
<dbReference type="PROSITE" id="PS51071">
    <property type="entry name" value="HTH_RPIR"/>
    <property type="match status" value="1"/>
</dbReference>
<dbReference type="Pfam" id="PF01418">
    <property type="entry name" value="HTH_6"/>
    <property type="match status" value="1"/>
</dbReference>
<dbReference type="Pfam" id="PF01380">
    <property type="entry name" value="SIS"/>
    <property type="match status" value="1"/>
</dbReference>
<dbReference type="InterPro" id="IPR001347">
    <property type="entry name" value="SIS_dom"/>
</dbReference>
<keyword evidence="2" id="KW-0238">DNA-binding</keyword>
<accession>A0ABZ3FH74</accession>
<keyword evidence="7" id="KW-1185">Reference proteome</keyword>
<sequence>MDMRLETLICDNYKNLNDNDKHIWSFILNNKKKCESMSIHELASSCNVSHTTILRFAQKLGLNGYSELKFYLKLDNQNNKAPVFDKIEYTKVSDDMNKTINVLIERDFTDICTLLDKCGKIYAYGSGEIQNNAVKELKRTLLSVGKLVNVLEGTEELNTISNYMKEDDIIFLYSLSGENKLVNDFAKELKTKGLKVISISRSGNNTLSKISDISIEFYTHEAARLDNDLKIIIGSQFFLINEFLLLKYIEHKYSKNK</sequence>
<dbReference type="PANTHER" id="PTHR30514:SF1">
    <property type="entry name" value="HTH-TYPE TRANSCRIPTIONAL REGULATOR HEXR-RELATED"/>
    <property type="match status" value="1"/>
</dbReference>
<dbReference type="PROSITE" id="PS51464">
    <property type="entry name" value="SIS"/>
    <property type="match status" value="1"/>
</dbReference>
<dbReference type="RefSeq" id="WP_245227350.1">
    <property type="nucleotide sequence ID" value="NZ_CP154622.1"/>
</dbReference>
<keyword evidence="3" id="KW-0804">Transcription</keyword>
<evidence type="ECO:0000256" key="2">
    <source>
        <dbReference type="ARBA" id="ARBA00023125"/>
    </source>
</evidence>
<dbReference type="InterPro" id="IPR036388">
    <property type="entry name" value="WH-like_DNA-bd_sf"/>
</dbReference>
<dbReference type="InterPro" id="IPR047640">
    <property type="entry name" value="RpiR-like"/>
</dbReference>
<dbReference type="SUPFAM" id="SSF46689">
    <property type="entry name" value="Homeodomain-like"/>
    <property type="match status" value="1"/>
</dbReference>
<evidence type="ECO:0000259" key="5">
    <source>
        <dbReference type="PROSITE" id="PS51464"/>
    </source>
</evidence>
<dbReference type="Proteomes" id="UP001477947">
    <property type="component" value="Chromosome"/>
</dbReference>
<dbReference type="SUPFAM" id="SSF53697">
    <property type="entry name" value="SIS domain"/>
    <property type="match status" value="1"/>
</dbReference>
<dbReference type="PANTHER" id="PTHR30514">
    <property type="entry name" value="GLUCOKINASE"/>
    <property type="match status" value="1"/>
</dbReference>